<evidence type="ECO:0000313" key="10">
    <source>
        <dbReference type="Proteomes" id="UP000241764"/>
    </source>
</evidence>
<comment type="similarity">
    <text evidence="3">Belongs to the flagella basal body rod proteins family.</text>
</comment>
<keyword evidence="9" id="KW-0969">Cilium</keyword>
<dbReference type="PANTHER" id="PTHR30033:SF1">
    <property type="entry name" value="FLAGELLAR HOOK-ASSOCIATED PROTEIN 1"/>
    <property type="match status" value="1"/>
</dbReference>
<evidence type="ECO:0000259" key="8">
    <source>
        <dbReference type="Pfam" id="PF22638"/>
    </source>
</evidence>
<protein>
    <recommendedName>
        <fullName evidence="4">Flagellar hook-associated protein 1</fullName>
    </recommendedName>
</protein>
<accession>A0A2P7B642</accession>
<dbReference type="GO" id="GO:0044780">
    <property type="term" value="P:bacterial-type flagellum assembly"/>
    <property type="evidence" value="ECO:0007669"/>
    <property type="project" value="InterPro"/>
</dbReference>
<dbReference type="RefSeq" id="WP_106666082.1">
    <property type="nucleotide sequence ID" value="NZ_PGGM01000011.1"/>
</dbReference>
<keyword evidence="6" id="KW-0975">Bacterial flagellum</keyword>
<feature type="domain" description="Flagellar hook-associated protein FlgK helical" evidence="8">
    <location>
        <begin position="101"/>
        <end position="302"/>
    </location>
</feature>
<dbReference type="InterPro" id="IPR053927">
    <property type="entry name" value="FlgK_helical"/>
</dbReference>
<dbReference type="AlphaFoldDB" id="A0A2P7B642"/>
<dbReference type="Pfam" id="PF22638">
    <property type="entry name" value="FlgK_D1"/>
    <property type="match status" value="1"/>
</dbReference>
<organism evidence="9 10">
    <name type="scientific">Phyllobacterium sophorae</name>
    <dbReference type="NCBI Taxonomy" id="1520277"/>
    <lineage>
        <taxon>Bacteria</taxon>
        <taxon>Pseudomonadati</taxon>
        <taxon>Pseudomonadota</taxon>
        <taxon>Alphaproteobacteria</taxon>
        <taxon>Hyphomicrobiales</taxon>
        <taxon>Phyllobacteriaceae</taxon>
        <taxon>Phyllobacterium</taxon>
    </lineage>
</organism>
<evidence type="ECO:0000256" key="6">
    <source>
        <dbReference type="ARBA" id="ARBA00023143"/>
    </source>
</evidence>
<dbReference type="Pfam" id="PF06429">
    <property type="entry name" value="Flg_bbr_C"/>
    <property type="match status" value="1"/>
</dbReference>
<evidence type="ECO:0000256" key="5">
    <source>
        <dbReference type="ARBA" id="ARBA00022525"/>
    </source>
</evidence>
<feature type="domain" description="Flagellar basal-body/hook protein C-terminal" evidence="7">
    <location>
        <begin position="449"/>
        <end position="487"/>
    </location>
</feature>
<evidence type="ECO:0000256" key="4">
    <source>
        <dbReference type="ARBA" id="ARBA00016244"/>
    </source>
</evidence>
<gene>
    <name evidence="9" type="ORF">CU103_21575</name>
</gene>
<dbReference type="InterPro" id="IPR002371">
    <property type="entry name" value="FlgK"/>
</dbReference>
<dbReference type="PANTHER" id="PTHR30033">
    <property type="entry name" value="FLAGELLAR HOOK-ASSOCIATED PROTEIN 1"/>
    <property type="match status" value="1"/>
</dbReference>
<evidence type="ECO:0000256" key="1">
    <source>
        <dbReference type="ARBA" id="ARBA00004365"/>
    </source>
</evidence>
<keyword evidence="9" id="KW-0966">Cell projection</keyword>
<sequence>MSLTSALLTAQSALTTVSKQTALVSRNIAGANDPNFSRRIGSVVSGPGGLTYLSVTRSADAALMSKYIETNSQLGASDTLQGGLDRLSGIYSANDASGAPSALLGDLRDSLQLYASQPGNTTVGQAAVAKAVDLAAALNTGSAEVQKLRQDADTDISDSVKNLNTLLAKFEAVNTRVVNGTRSGADVADALDERDGLLKQISGEIGITTLTRGDNDMVVFAQSGVTLFEGSARTVSFTPTSAFSAGTSGNQVYVDGVPLTHDTFQQPYGTGRLSGLLQLRDQIAPDYQNQLDEIARSLVSMFAEKDQIPPLTLPTVPGLFTYAGAPAMPADGTIAPGIAGTIKVSSAYILSEGGNPALLRDGGTVPANPDYVQNPDGSAGYSARLQELIGAISAPRGYDPAAGAGNNKSLLDFSAASISLLEAKRQSVTQTNEYNGILASRASDAISNVSGVNIDTEMAAMLDLEHSYQASAKILSTIDNMFKELLQAAS</sequence>
<comment type="subcellular location">
    <subcellularLocation>
        <location evidence="1">Bacterial flagellum</location>
    </subcellularLocation>
    <subcellularLocation>
        <location evidence="2">Secreted</location>
    </subcellularLocation>
</comment>
<dbReference type="NCBIfam" id="TIGR02492">
    <property type="entry name" value="flgK_ends"/>
    <property type="match status" value="1"/>
</dbReference>
<proteinExistence type="inferred from homology"/>
<dbReference type="GO" id="GO:0005576">
    <property type="term" value="C:extracellular region"/>
    <property type="evidence" value="ECO:0007669"/>
    <property type="project" value="UniProtKB-SubCell"/>
</dbReference>
<comment type="caution">
    <text evidence="9">The sequence shown here is derived from an EMBL/GenBank/DDBJ whole genome shotgun (WGS) entry which is preliminary data.</text>
</comment>
<dbReference type="OrthoDB" id="7181295at2"/>
<dbReference type="SUPFAM" id="SSF64518">
    <property type="entry name" value="Phase 1 flagellin"/>
    <property type="match status" value="1"/>
</dbReference>
<dbReference type="Proteomes" id="UP000241764">
    <property type="component" value="Unassembled WGS sequence"/>
</dbReference>
<keyword evidence="5" id="KW-0964">Secreted</keyword>
<keyword evidence="9" id="KW-0282">Flagellum</keyword>
<keyword evidence="10" id="KW-1185">Reference proteome</keyword>
<evidence type="ECO:0000259" key="7">
    <source>
        <dbReference type="Pfam" id="PF06429"/>
    </source>
</evidence>
<dbReference type="EMBL" id="PGGM01000011">
    <property type="protein sequence ID" value="PSH61909.1"/>
    <property type="molecule type" value="Genomic_DNA"/>
</dbReference>
<evidence type="ECO:0000256" key="3">
    <source>
        <dbReference type="ARBA" id="ARBA00009677"/>
    </source>
</evidence>
<evidence type="ECO:0000313" key="9">
    <source>
        <dbReference type="EMBL" id="PSH61909.1"/>
    </source>
</evidence>
<dbReference type="GO" id="GO:0005198">
    <property type="term" value="F:structural molecule activity"/>
    <property type="evidence" value="ECO:0007669"/>
    <property type="project" value="InterPro"/>
</dbReference>
<dbReference type="GO" id="GO:0009424">
    <property type="term" value="C:bacterial-type flagellum hook"/>
    <property type="evidence" value="ECO:0007669"/>
    <property type="project" value="InterPro"/>
</dbReference>
<name>A0A2P7B642_9HYPH</name>
<dbReference type="InterPro" id="IPR010930">
    <property type="entry name" value="Flg_bb/hook_C_dom"/>
</dbReference>
<reference evidence="10" key="1">
    <citation type="submission" date="2017-11" db="EMBL/GenBank/DDBJ databases">
        <authorList>
            <person name="Kuznetsova I."/>
            <person name="Sazanova A."/>
            <person name="Chirak E."/>
            <person name="Safronova V."/>
            <person name="Willems A."/>
        </authorList>
    </citation>
    <scope>NUCLEOTIDE SEQUENCE [LARGE SCALE GENOMIC DNA]</scope>
    <source>
        <strain evidence="10">CCBAU 03422</strain>
    </source>
</reference>
<evidence type="ECO:0000256" key="2">
    <source>
        <dbReference type="ARBA" id="ARBA00004613"/>
    </source>
</evidence>